<dbReference type="SUPFAM" id="SSF54001">
    <property type="entry name" value="Cysteine proteinases"/>
    <property type="match status" value="1"/>
</dbReference>
<gene>
    <name evidence="1" type="ORF">PIB30_092110</name>
</gene>
<evidence type="ECO:0008006" key="3">
    <source>
        <dbReference type="Google" id="ProtNLM"/>
    </source>
</evidence>
<dbReference type="Proteomes" id="UP001341840">
    <property type="component" value="Unassembled WGS sequence"/>
</dbReference>
<accession>A0ABU6ZU44</accession>
<comment type="caution">
    <text evidence="1">The sequence shown here is derived from an EMBL/GenBank/DDBJ whole genome shotgun (WGS) entry which is preliminary data.</text>
</comment>
<dbReference type="InterPro" id="IPR038765">
    <property type="entry name" value="Papain-like_cys_pep_sf"/>
</dbReference>
<keyword evidence="2" id="KW-1185">Reference proteome</keyword>
<evidence type="ECO:0000313" key="1">
    <source>
        <dbReference type="EMBL" id="MED6225271.1"/>
    </source>
</evidence>
<sequence length="146" mass="16788">MMTFRPTEDMRIVGLDLAAAAYIFLPHMDQEEVLRSLEPGVVVDDEVLTMLAIMLHRQSSEFHWFVPTTLVDIGTKRCAIPHDTVAFIRKEFMGKVDHVYKIYCPIKCENHWILVIADTLKDELLYLDSFKSLTIELGAEGSSRTW</sequence>
<protein>
    <recommendedName>
        <fullName evidence="3">Ubiquitin-like protease family profile domain-containing protein</fullName>
    </recommendedName>
</protein>
<name>A0ABU6ZU44_9FABA</name>
<dbReference type="EMBL" id="JASCZI010273739">
    <property type="protein sequence ID" value="MED6225271.1"/>
    <property type="molecule type" value="Genomic_DNA"/>
</dbReference>
<proteinExistence type="predicted"/>
<evidence type="ECO:0000313" key="2">
    <source>
        <dbReference type="Proteomes" id="UP001341840"/>
    </source>
</evidence>
<dbReference type="Gene3D" id="3.40.395.10">
    <property type="entry name" value="Adenoviral Proteinase, Chain A"/>
    <property type="match status" value="1"/>
</dbReference>
<reference evidence="1 2" key="1">
    <citation type="journal article" date="2023" name="Plants (Basel)">
        <title>Bridging the Gap: Combining Genomics and Transcriptomics Approaches to Understand Stylosanthes scabra, an Orphan Legume from the Brazilian Caatinga.</title>
        <authorList>
            <person name="Ferreira-Neto J.R.C."/>
            <person name="da Silva M.D."/>
            <person name="Binneck E."/>
            <person name="de Melo N.F."/>
            <person name="da Silva R.H."/>
            <person name="de Melo A.L.T.M."/>
            <person name="Pandolfi V."/>
            <person name="Bustamante F.O."/>
            <person name="Brasileiro-Vidal A.C."/>
            <person name="Benko-Iseppon A.M."/>
        </authorList>
    </citation>
    <scope>NUCLEOTIDE SEQUENCE [LARGE SCALE GENOMIC DNA]</scope>
    <source>
        <tissue evidence="1">Leaves</tissue>
    </source>
</reference>
<organism evidence="1 2">
    <name type="scientific">Stylosanthes scabra</name>
    <dbReference type="NCBI Taxonomy" id="79078"/>
    <lineage>
        <taxon>Eukaryota</taxon>
        <taxon>Viridiplantae</taxon>
        <taxon>Streptophyta</taxon>
        <taxon>Embryophyta</taxon>
        <taxon>Tracheophyta</taxon>
        <taxon>Spermatophyta</taxon>
        <taxon>Magnoliopsida</taxon>
        <taxon>eudicotyledons</taxon>
        <taxon>Gunneridae</taxon>
        <taxon>Pentapetalae</taxon>
        <taxon>rosids</taxon>
        <taxon>fabids</taxon>
        <taxon>Fabales</taxon>
        <taxon>Fabaceae</taxon>
        <taxon>Papilionoideae</taxon>
        <taxon>50 kb inversion clade</taxon>
        <taxon>dalbergioids sensu lato</taxon>
        <taxon>Dalbergieae</taxon>
        <taxon>Pterocarpus clade</taxon>
        <taxon>Stylosanthes</taxon>
    </lineage>
</organism>